<keyword evidence="4" id="KW-1185">Reference proteome</keyword>
<dbReference type="EMBL" id="QHLY01000012">
    <property type="protein sequence ID" value="PXA67953.1"/>
    <property type="molecule type" value="Genomic_DNA"/>
</dbReference>
<proteinExistence type="predicted"/>
<evidence type="ECO:0000256" key="1">
    <source>
        <dbReference type="ARBA" id="ARBA00022679"/>
    </source>
</evidence>
<accession>A0A317ZSA4</accession>
<sequence length="398" mass="42502">MIRPIRVLSLYEGFFAGGARILHTDLIAGLHSGADQQHSVLSIASAARRESSIQYLHADPRYVRLTAAGVGVTTLGRIGGVDALDPSTFTERQLRIAANAVRRADVILSLKEQPLGLLLALRERGLMPDIPVAACLHRSDPEHSGPALAWLNEAATTGLVTAEISCARSTSAAYAPFLPPTTARFVIANGIDTDRFRPGTALENAQTRTQFGIPATAPVVVFAARFDAMKDPGLFLRSAALFSQQRPDTHFLVCGAGMTLENEAFRALLHESGISDATHLHALGIRDDMPSIYRIADIVALTSAFGEASPLCLLEGAASGATPVTTDVGDAAVSVQDIGFVTPADPAVIAATWRDVLSRRHDLRGRSLGARARFGRQRMITEYADVVDALLERNRVAA</sequence>
<keyword evidence="1 3" id="KW-0808">Transferase</keyword>
<evidence type="ECO:0000259" key="2">
    <source>
        <dbReference type="Pfam" id="PF00534"/>
    </source>
</evidence>
<reference evidence="3 4" key="1">
    <citation type="submission" date="2018-05" db="EMBL/GenBank/DDBJ databases">
        <title>Genetic diversity of glacier-inhabiting Cryobacterium bacteria in China and description of Cryobacterium mengkeensis sp. nov. and Arthrobacter glacialis sp. nov.</title>
        <authorList>
            <person name="Liu Q."/>
            <person name="Xin Y.-H."/>
        </authorList>
    </citation>
    <scope>NUCLEOTIDE SEQUENCE [LARGE SCALE GENOMIC DNA]</scope>
    <source>
        <strain evidence="3 4">SK-1</strain>
    </source>
</reference>
<dbReference type="Proteomes" id="UP000246722">
    <property type="component" value="Unassembled WGS sequence"/>
</dbReference>
<protein>
    <submittedName>
        <fullName evidence="3">Glycosyltransferase</fullName>
    </submittedName>
</protein>
<gene>
    <name evidence="3" type="ORF">CTB96_14930</name>
</gene>
<dbReference type="GO" id="GO:0016757">
    <property type="term" value="F:glycosyltransferase activity"/>
    <property type="evidence" value="ECO:0007669"/>
    <property type="project" value="InterPro"/>
</dbReference>
<evidence type="ECO:0000313" key="3">
    <source>
        <dbReference type="EMBL" id="PXA67953.1"/>
    </source>
</evidence>
<evidence type="ECO:0000313" key="4">
    <source>
        <dbReference type="Proteomes" id="UP000246722"/>
    </source>
</evidence>
<dbReference type="InterPro" id="IPR001296">
    <property type="entry name" value="Glyco_trans_1"/>
</dbReference>
<organism evidence="3 4">
    <name type="scientific">Cryobacterium arcticum</name>
    <dbReference type="NCBI Taxonomy" id="670052"/>
    <lineage>
        <taxon>Bacteria</taxon>
        <taxon>Bacillati</taxon>
        <taxon>Actinomycetota</taxon>
        <taxon>Actinomycetes</taxon>
        <taxon>Micrococcales</taxon>
        <taxon>Microbacteriaceae</taxon>
        <taxon>Cryobacterium</taxon>
    </lineage>
</organism>
<dbReference type="OrthoDB" id="5136778at2"/>
<feature type="domain" description="Glycosyl transferase family 1" evidence="2">
    <location>
        <begin position="207"/>
        <end position="360"/>
    </location>
</feature>
<dbReference type="PANTHER" id="PTHR12526">
    <property type="entry name" value="GLYCOSYLTRANSFERASE"/>
    <property type="match status" value="1"/>
</dbReference>
<name>A0A317ZSA4_9MICO</name>
<dbReference type="AlphaFoldDB" id="A0A317ZSA4"/>
<comment type="caution">
    <text evidence="3">The sequence shown here is derived from an EMBL/GenBank/DDBJ whole genome shotgun (WGS) entry which is preliminary data.</text>
</comment>
<dbReference type="SUPFAM" id="SSF53756">
    <property type="entry name" value="UDP-Glycosyltransferase/glycogen phosphorylase"/>
    <property type="match status" value="1"/>
</dbReference>
<dbReference type="Gene3D" id="3.40.50.2000">
    <property type="entry name" value="Glycogen Phosphorylase B"/>
    <property type="match status" value="2"/>
</dbReference>
<dbReference type="Pfam" id="PF00534">
    <property type="entry name" value="Glycos_transf_1"/>
    <property type="match status" value="1"/>
</dbReference>